<dbReference type="Pfam" id="PF00931">
    <property type="entry name" value="NB-ARC"/>
    <property type="match status" value="1"/>
</dbReference>
<name>A0A8T1NJI8_CARIL</name>
<evidence type="ECO:0000256" key="1">
    <source>
        <dbReference type="ARBA" id="ARBA00023027"/>
    </source>
</evidence>
<dbReference type="EMBL" id="CM031822">
    <property type="protein sequence ID" value="KAG6629073.1"/>
    <property type="molecule type" value="Genomic_DNA"/>
</dbReference>
<dbReference type="GO" id="GO:0043531">
    <property type="term" value="F:ADP binding"/>
    <property type="evidence" value="ECO:0007669"/>
    <property type="project" value="InterPro"/>
</dbReference>
<dbReference type="PROSITE" id="PS50104">
    <property type="entry name" value="TIR"/>
    <property type="match status" value="1"/>
</dbReference>
<keyword evidence="4" id="KW-1185">Reference proteome</keyword>
<dbReference type="SMART" id="SM00255">
    <property type="entry name" value="TIR"/>
    <property type="match status" value="1"/>
</dbReference>
<feature type="domain" description="TIR" evidence="2">
    <location>
        <begin position="47"/>
        <end position="222"/>
    </location>
</feature>
<dbReference type="InterPro" id="IPR002182">
    <property type="entry name" value="NB-ARC"/>
</dbReference>
<dbReference type="Pfam" id="PF01582">
    <property type="entry name" value="TIR"/>
    <property type="match status" value="1"/>
</dbReference>
<accession>A0A8T1NJI8</accession>
<dbReference type="PANTHER" id="PTHR11017">
    <property type="entry name" value="LEUCINE-RICH REPEAT-CONTAINING PROTEIN"/>
    <property type="match status" value="1"/>
</dbReference>
<comment type="caution">
    <text evidence="3">The sequence shown here is derived from an EMBL/GenBank/DDBJ whole genome shotgun (WGS) entry which is preliminary data.</text>
</comment>
<keyword evidence="1" id="KW-0520">NAD</keyword>
<reference evidence="3" key="1">
    <citation type="submission" date="2020-12" db="EMBL/GenBank/DDBJ databases">
        <title>WGS assembly of Carya illinoinensis cv. Pawnee.</title>
        <authorList>
            <person name="Platts A."/>
            <person name="Shu S."/>
            <person name="Wright S."/>
            <person name="Barry K."/>
            <person name="Edger P."/>
            <person name="Pires J.C."/>
            <person name="Schmutz J."/>
        </authorList>
    </citation>
    <scope>NUCLEOTIDE SEQUENCE</scope>
    <source>
        <tissue evidence="3">Leaf</tissue>
    </source>
</reference>
<dbReference type="Proteomes" id="UP000811609">
    <property type="component" value="Chromosome 14"/>
</dbReference>
<dbReference type="GO" id="GO:0007165">
    <property type="term" value="P:signal transduction"/>
    <property type="evidence" value="ECO:0007669"/>
    <property type="project" value="InterPro"/>
</dbReference>
<sequence>MIGATLAETANHSGWDLTKSVAIGSHESNFTTGQSPLSFSKSNSNSWDHDVFLSFRGEDRIRGEDIRKSFLSHLISALELAGIRVFLDSINLERGENIPDGLLKAIGRSRISIVVFSKCYAYSEWCLDELVEILHCTNTKGHSLIPIFHKVKPTHVRYQTEEFDKAFVLHESNSQVDAERVRRWRETLTKAADCSGWDLESDANGFEAKLIERVVEDVLCKVNLVGIDSYTKKIKDLLKLGTAEVRAVGIYGKAGMGKTTLAKITYKQICDRFEGSSFLSDIEEISVEPDGLVRLQKHLLRDILKMENFKIDSIHEGIDLIKESLQGKKVLVVLDNVNHIKQLHALAGNSEWLGPGSRILATTRDELLLTRLGVHGKFKVEELNYWESFKVFNWYAFGKVDAREGYLELSIRAVEQAGGVPLALKALGSFLQGRSIDVWKRVLEYLESESSQGDPENT</sequence>
<dbReference type="InterPro" id="IPR000157">
    <property type="entry name" value="TIR_dom"/>
</dbReference>
<evidence type="ECO:0000313" key="3">
    <source>
        <dbReference type="EMBL" id="KAG6629073.1"/>
    </source>
</evidence>
<dbReference type="GO" id="GO:0006952">
    <property type="term" value="P:defense response"/>
    <property type="evidence" value="ECO:0007669"/>
    <property type="project" value="InterPro"/>
</dbReference>
<dbReference type="AlphaFoldDB" id="A0A8T1NJI8"/>
<gene>
    <name evidence="3" type="ORF">CIPAW_14G058200</name>
</gene>
<protein>
    <recommendedName>
        <fullName evidence="2">TIR domain-containing protein</fullName>
    </recommendedName>
</protein>
<organism evidence="3 4">
    <name type="scientific">Carya illinoinensis</name>
    <name type="common">Pecan</name>
    <dbReference type="NCBI Taxonomy" id="32201"/>
    <lineage>
        <taxon>Eukaryota</taxon>
        <taxon>Viridiplantae</taxon>
        <taxon>Streptophyta</taxon>
        <taxon>Embryophyta</taxon>
        <taxon>Tracheophyta</taxon>
        <taxon>Spermatophyta</taxon>
        <taxon>Magnoliopsida</taxon>
        <taxon>eudicotyledons</taxon>
        <taxon>Gunneridae</taxon>
        <taxon>Pentapetalae</taxon>
        <taxon>rosids</taxon>
        <taxon>fabids</taxon>
        <taxon>Fagales</taxon>
        <taxon>Juglandaceae</taxon>
        <taxon>Carya</taxon>
    </lineage>
</organism>
<evidence type="ECO:0000259" key="2">
    <source>
        <dbReference type="PROSITE" id="PS50104"/>
    </source>
</evidence>
<dbReference type="PANTHER" id="PTHR11017:SF271">
    <property type="entry name" value="DISEASE RESISTANCE PROTEIN (TIR-NBS-LRR CLASS) FAMILY"/>
    <property type="match status" value="1"/>
</dbReference>
<evidence type="ECO:0000313" key="4">
    <source>
        <dbReference type="Proteomes" id="UP000811609"/>
    </source>
</evidence>
<proteinExistence type="predicted"/>
<dbReference type="FunFam" id="3.40.50.10140:FF:000007">
    <property type="entry name" value="Disease resistance protein (TIR-NBS-LRR class)"/>
    <property type="match status" value="1"/>
</dbReference>
<dbReference type="InterPro" id="IPR044974">
    <property type="entry name" value="Disease_R_plants"/>
</dbReference>